<feature type="domain" description="Probable transposase IS891/IS1136/IS1341" evidence="1">
    <location>
        <begin position="2"/>
        <end position="70"/>
    </location>
</feature>
<gene>
    <name evidence="2" type="ORF">Q9L42_020450</name>
</gene>
<dbReference type="InterPro" id="IPR001959">
    <property type="entry name" value="Transposase"/>
</dbReference>
<dbReference type="AlphaFoldDB" id="A0AAU7P0B4"/>
<evidence type="ECO:0000313" key="3">
    <source>
        <dbReference type="Proteomes" id="UP001225378"/>
    </source>
</evidence>
<dbReference type="RefSeq" id="WP_349432802.1">
    <property type="nucleotide sequence ID" value="NZ_CP157744.1"/>
</dbReference>
<evidence type="ECO:0000259" key="1">
    <source>
        <dbReference type="Pfam" id="PF01385"/>
    </source>
</evidence>
<geneLocation type="plasmid" evidence="2 3">
    <name>unnamed2</name>
</geneLocation>
<organism evidence="2 3">
    <name type="scientific">Methylomarinum roseum</name>
    <dbReference type="NCBI Taxonomy" id="3067653"/>
    <lineage>
        <taxon>Bacteria</taxon>
        <taxon>Pseudomonadati</taxon>
        <taxon>Pseudomonadota</taxon>
        <taxon>Gammaproteobacteria</taxon>
        <taxon>Methylococcales</taxon>
        <taxon>Methylococcaceae</taxon>
        <taxon>Methylomarinum</taxon>
    </lineage>
</organism>
<protein>
    <submittedName>
        <fullName evidence="2">Transposase</fullName>
    </submittedName>
</protein>
<keyword evidence="2" id="KW-0614">Plasmid</keyword>
<proteinExistence type="predicted"/>
<name>A0AAU7P0B4_9GAMM</name>
<reference evidence="2 3" key="1">
    <citation type="journal article" date="2024" name="Microbiology">
        <title>Methylomarinum rosea sp. nov., a novel halophilic methanotrophic bacterium from the hypersaline Lake Elton.</title>
        <authorList>
            <person name="Suleimanov R.Z."/>
            <person name="Oshkin I.Y."/>
            <person name="Danilova O.V."/>
            <person name="Suzina N.E."/>
            <person name="Dedysh S.N."/>
        </authorList>
    </citation>
    <scope>NUCLEOTIDE SEQUENCE [LARGE SCALE GENOMIC DNA]</scope>
    <source>
        <strain evidence="2 3">Ch1-1</strain>
        <plasmid evidence="3">unnamed2</plasmid>
    </source>
</reference>
<accession>A0AAU7P0B4</accession>
<sequence length="75" mass="8787">MGIDVGIKDVAVTSDGFFTGAPRYSYRYHRKLKRAQRQLARMQKGSSHWRRQQLKVARLHKKIANSRQDLMWPGC</sequence>
<dbReference type="Proteomes" id="UP001225378">
    <property type="component" value="Plasmid unnamed2"/>
</dbReference>
<dbReference type="Pfam" id="PF01385">
    <property type="entry name" value="OrfB_IS605"/>
    <property type="match status" value="1"/>
</dbReference>
<keyword evidence="3" id="KW-1185">Reference proteome</keyword>
<evidence type="ECO:0000313" key="2">
    <source>
        <dbReference type="EMBL" id="XBS22687.1"/>
    </source>
</evidence>
<dbReference type="KEGG" id="mech:Q9L42_020450"/>
<dbReference type="EMBL" id="CP157744">
    <property type="protein sequence ID" value="XBS22687.1"/>
    <property type="molecule type" value="Genomic_DNA"/>
</dbReference>